<dbReference type="Proteomes" id="UP001055117">
    <property type="component" value="Unassembled WGS sequence"/>
</dbReference>
<dbReference type="CDD" id="cd06587">
    <property type="entry name" value="VOC"/>
    <property type="match status" value="1"/>
</dbReference>
<dbReference type="Pfam" id="PF00903">
    <property type="entry name" value="Glyoxalase"/>
    <property type="match status" value="1"/>
</dbReference>
<dbReference type="InterPro" id="IPR029068">
    <property type="entry name" value="Glyas_Bleomycin-R_OHBP_Dase"/>
</dbReference>
<name>A0ABQ4QGH4_9HYPH</name>
<gene>
    <name evidence="2" type="ORF">AFCDBAGC_2221</name>
</gene>
<dbReference type="PANTHER" id="PTHR36113">
    <property type="entry name" value="LYASE, PUTATIVE-RELATED-RELATED"/>
    <property type="match status" value="1"/>
</dbReference>
<dbReference type="SUPFAM" id="SSF54593">
    <property type="entry name" value="Glyoxalase/Bleomycin resistance protein/Dihydroxybiphenyl dioxygenase"/>
    <property type="match status" value="1"/>
</dbReference>
<dbReference type="PROSITE" id="PS51819">
    <property type="entry name" value="VOC"/>
    <property type="match status" value="1"/>
</dbReference>
<protein>
    <recommendedName>
        <fullName evidence="1">VOC domain-containing protein</fullName>
    </recommendedName>
</protein>
<evidence type="ECO:0000259" key="1">
    <source>
        <dbReference type="PROSITE" id="PS51819"/>
    </source>
</evidence>
<dbReference type="InterPro" id="IPR051332">
    <property type="entry name" value="Fosfomycin_Res_Enzymes"/>
</dbReference>
<dbReference type="PANTHER" id="PTHR36113:SF3">
    <property type="entry name" value="SLL5075 PROTEIN"/>
    <property type="match status" value="1"/>
</dbReference>
<evidence type="ECO:0000313" key="3">
    <source>
        <dbReference type="Proteomes" id="UP001055117"/>
    </source>
</evidence>
<accession>A0ABQ4QGH4</accession>
<dbReference type="Gene3D" id="3.10.180.10">
    <property type="entry name" value="2,3-Dihydroxybiphenyl 1,2-Dioxygenase, domain 1"/>
    <property type="match status" value="1"/>
</dbReference>
<dbReference type="InterPro" id="IPR004360">
    <property type="entry name" value="Glyas_Fos-R_dOase_dom"/>
</dbReference>
<dbReference type="EMBL" id="BPQG01000032">
    <property type="protein sequence ID" value="GJD44354.1"/>
    <property type="molecule type" value="Genomic_DNA"/>
</dbReference>
<organism evidence="2 3">
    <name type="scientific">Methylobacterium cerastii</name>
    <dbReference type="NCBI Taxonomy" id="932741"/>
    <lineage>
        <taxon>Bacteria</taxon>
        <taxon>Pseudomonadati</taxon>
        <taxon>Pseudomonadota</taxon>
        <taxon>Alphaproteobacteria</taxon>
        <taxon>Hyphomicrobiales</taxon>
        <taxon>Methylobacteriaceae</taxon>
        <taxon>Methylobacterium</taxon>
    </lineage>
</organism>
<sequence>MHLNHVNLGVTEVPATVLMFETYFGLRRTGMPVNDKMAFLTDDGGGILSLFRVKDATYPKIFHIGFIQERVEQVHAIHAQLTDGGFAPEAPREEHGRVTFYFQAPGGFTVEVNAFL</sequence>
<comment type="caution">
    <text evidence="2">The sequence shown here is derived from an EMBL/GenBank/DDBJ whole genome shotgun (WGS) entry which is preliminary data.</text>
</comment>
<keyword evidence="3" id="KW-1185">Reference proteome</keyword>
<proteinExistence type="predicted"/>
<feature type="domain" description="VOC" evidence="1">
    <location>
        <begin position="2"/>
        <end position="115"/>
    </location>
</feature>
<evidence type="ECO:0000313" key="2">
    <source>
        <dbReference type="EMBL" id="GJD44354.1"/>
    </source>
</evidence>
<reference evidence="2 3" key="1">
    <citation type="journal article" date="2021" name="Front. Microbiol.">
        <title>Comprehensive Comparative Genomics and Phenotyping of Methylobacterium Species.</title>
        <authorList>
            <person name="Alessa O."/>
            <person name="Ogura Y."/>
            <person name="Fujitani Y."/>
            <person name="Takami H."/>
            <person name="Hayashi T."/>
            <person name="Sahin N."/>
            <person name="Tani A."/>
        </authorList>
    </citation>
    <scope>NUCLEOTIDE SEQUENCE [LARGE SCALE GENOMIC DNA]</scope>
    <source>
        <strain evidence="2 3">DSM 23679</strain>
    </source>
</reference>
<dbReference type="InterPro" id="IPR037523">
    <property type="entry name" value="VOC_core"/>
</dbReference>